<sequence>MKGNFKKSLVITIVLIELIIYISFIYIDFTNGYSNSYSTVLKYIGILLSLTLSLLIGENGYNIKDTRLLQLALCFTAAADLCLLILDYYTAGVFLFCFVQITYIIRHAGILKKNIKIFAALIFVVLVFVMILDTNIIHINNISRELLIIGCIYAILLISSVYGAWKVFNRGSYTTLSCYLICVGMTLFFLCDINVAISALINNVFIFGVSLKGVSRFLVWIYYLPAQVLLALSGYRTYEIDKKIT</sequence>
<comment type="caution">
    <text evidence="7">The sequence shown here is derived from an EMBL/GenBank/DDBJ whole genome shotgun (WGS) entry which is preliminary data.</text>
</comment>
<feature type="transmembrane region" description="Helical" evidence="6">
    <location>
        <begin position="177"/>
        <end position="197"/>
    </location>
</feature>
<dbReference type="InterPro" id="IPR012506">
    <property type="entry name" value="TMEM86B-like"/>
</dbReference>
<dbReference type="Pfam" id="PF07947">
    <property type="entry name" value="YhhN"/>
    <property type="match status" value="1"/>
</dbReference>
<dbReference type="RefSeq" id="WP_211144878.1">
    <property type="nucleotide sequence ID" value="NZ_JAEEGB010000045.1"/>
</dbReference>
<protein>
    <recommendedName>
        <fullName evidence="9">YhhN-like protein</fullName>
    </recommendedName>
</protein>
<dbReference type="Proteomes" id="UP000622687">
    <property type="component" value="Unassembled WGS sequence"/>
</dbReference>
<proteinExistence type="inferred from homology"/>
<feature type="transmembrane region" description="Helical" evidence="6">
    <location>
        <begin position="9"/>
        <end position="27"/>
    </location>
</feature>
<evidence type="ECO:0000256" key="6">
    <source>
        <dbReference type="SAM" id="Phobius"/>
    </source>
</evidence>
<name>A0A934HWG7_9CLOT</name>
<keyword evidence="8" id="KW-1185">Reference proteome</keyword>
<dbReference type="GO" id="GO:0016787">
    <property type="term" value="F:hydrolase activity"/>
    <property type="evidence" value="ECO:0007669"/>
    <property type="project" value="TreeGrafter"/>
</dbReference>
<evidence type="ECO:0000256" key="5">
    <source>
        <dbReference type="ARBA" id="ARBA00023136"/>
    </source>
</evidence>
<gene>
    <name evidence="7" type="ORF">I6U51_22980</name>
</gene>
<evidence type="ECO:0000313" key="8">
    <source>
        <dbReference type="Proteomes" id="UP000622687"/>
    </source>
</evidence>
<dbReference type="GO" id="GO:0016020">
    <property type="term" value="C:membrane"/>
    <property type="evidence" value="ECO:0007669"/>
    <property type="project" value="UniProtKB-SubCell"/>
</dbReference>
<evidence type="ECO:0000256" key="2">
    <source>
        <dbReference type="ARBA" id="ARBA00007375"/>
    </source>
</evidence>
<evidence type="ECO:0008006" key="9">
    <source>
        <dbReference type="Google" id="ProtNLM"/>
    </source>
</evidence>
<evidence type="ECO:0000313" key="7">
    <source>
        <dbReference type="EMBL" id="MBI6875540.1"/>
    </source>
</evidence>
<comment type="subcellular location">
    <subcellularLocation>
        <location evidence="1">Membrane</location>
        <topology evidence="1">Multi-pass membrane protein</topology>
    </subcellularLocation>
</comment>
<reference evidence="7" key="1">
    <citation type="submission" date="2020-12" db="EMBL/GenBank/DDBJ databases">
        <title>Clostridium thailandense sp. nov., a novel acetogenic bacterium isolated from peat land soil in Thailand.</title>
        <authorList>
            <person name="Chaikitkaew S."/>
            <person name="Birkeland N.K."/>
        </authorList>
    </citation>
    <scope>NUCLEOTIDE SEQUENCE</scope>
    <source>
        <strain evidence="7">DSM 17425</strain>
    </source>
</reference>
<feature type="transmembrane region" description="Helical" evidence="6">
    <location>
        <begin position="92"/>
        <end position="111"/>
    </location>
</feature>
<feature type="transmembrane region" description="Helical" evidence="6">
    <location>
        <begin position="39"/>
        <end position="56"/>
    </location>
</feature>
<feature type="transmembrane region" description="Helical" evidence="6">
    <location>
        <begin position="146"/>
        <end position="165"/>
    </location>
</feature>
<keyword evidence="4 6" id="KW-1133">Transmembrane helix</keyword>
<evidence type="ECO:0000256" key="4">
    <source>
        <dbReference type="ARBA" id="ARBA00022989"/>
    </source>
</evidence>
<comment type="similarity">
    <text evidence="2">Belongs to the TMEM86 family.</text>
</comment>
<keyword evidence="3 6" id="KW-0812">Transmembrane</keyword>
<keyword evidence="5 6" id="KW-0472">Membrane</keyword>
<evidence type="ECO:0000256" key="1">
    <source>
        <dbReference type="ARBA" id="ARBA00004141"/>
    </source>
</evidence>
<dbReference type="AlphaFoldDB" id="A0A934HWG7"/>
<dbReference type="EMBL" id="JAEEGB010000045">
    <property type="protein sequence ID" value="MBI6875540.1"/>
    <property type="molecule type" value="Genomic_DNA"/>
</dbReference>
<dbReference type="PANTHER" id="PTHR31885:SF6">
    <property type="entry name" value="GH04784P"/>
    <property type="match status" value="1"/>
</dbReference>
<dbReference type="PANTHER" id="PTHR31885">
    <property type="entry name" value="GH04784P"/>
    <property type="match status" value="1"/>
</dbReference>
<organism evidence="7 8">
    <name type="scientific">Clostridium aciditolerans</name>
    <dbReference type="NCBI Taxonomy" id="339861"/>
    <lineage>
        <taxon>Bacteria</taxon>
        <taxon>Bacillati</taxon>
        <taxon>Bacillota</taxon>
        <taxon>Clostridia</taxon>
        <taxon>Eubacteriales</taxon>
        <taxon>Clostridiaceae</taxon>
        <taxon>Clostridium</taxon>
    </lineage>
</organism>
<evidence type="ECO:0000256" key="3">
    <source>
        <dbReference type="ARBA" id="ARBA00022692"/>
    </source>
</evidence>
<feature type="transmembrane region" description="Helical" evidence="6">
    <location>
        <begin position="118"/>
        <end position="140"/>
    </location>
</feature>
<accession>A0A934HWG7</accession>